<name>A0A261FWJ7_9BIFI</name>
<comment type="caution">
    <text evidence="1">The sequence shown here is derived from an EMBL/GenBank/DDBJ whole genome shotgun (WGS) entry which is preliminary data.</text>
</comment>
<dbReference type="RefSeq" id="WP_094730388.1">
    <property type="nucleotide sequence ID" value="NZ_MWWY01000036.1"/>
</dbReference>
<reference evidence="1 2" key="1">
    <citation type="journal article" date="2017" name="BMC Genomics">
        <title>Comparative genomic and phylogenomic analyses of the Bifidobacteriaceae family.</title>
        <authorList>
            <person name="Lugli G.A."/>
            <person name="Milani C."/>
            <person name="Turroni F."/>
            <person name="Duranti S."/>
            <person name="Mancabelli L."/>
            <person name="Mangifesta M."/>
            <person name="Ferrario C."/>
            <person name="Modesto M."/>
            <person name="Mattarelli P."/>
            <person name="Jiri K."/>
            <person name="van Sinderen D."/>
            <person name="Ventura M."/>
        </authorList>
    </citation>
    <scope>NUCLEOTIDE SEQUENCE [LARGE SCALE GENOMIC DNA]</scope>
    <source>
        <strain evidence="1 2">DSM 100202</strain>
    </source>
</reference>
<protein>
    <recommendedName>
        <fullName evidence="3">1,4-beta-xylanase</fullName>
    </recommendedName>
</protein>
<dbReference type="Proteomes" id="UP000216074">
    <property type="component" value="Unassembled WGS sequence"/>
</dbReference>
<dbReference type="CDD" id="cd08983">
    <property type="entry name" value="GH43_Bt3655-like"/>
    <property type="match status" value="1"/>
</dbReference>
<dbReference type="PANTHER" id="PTHR43301:SF3">
    <property type="entry name" value="ARABINAN ENDO-1,5-ALPHA-L-ARABINOSIDASE A-RELATED"/>
    <property type="match status" value="1"/>
</dbReference>
<dbReference type="AlphaFoldDB" id="A0A261FWJ7"/>
<dbReference type="EMBL" id="MWWY01000036">
    <property type="protein sequence ID" value="OZG63551.1"/>
    <property type="molecule type" value="Genomic_DNA"/>
</dbReference>
<accession>A0A261FWJ7</accession>
<dbReference type="InterPro" id="IPR050727">
    <property type="entry name" value="GH43_arabinanases"/>
</dbReference>
<dbReference type="InterPro" id="IPR023296">
    <property type="entry name" value="Glyco_hydro_beta-prop_sf"/>
</dbReference>
<evidence type="ECO:0008006" key="3">
    <source>
        <dbReference type="Google" id="ProtNLM"/>
    </source>
</evidence>
<dbReference type="PANTHER" id="PTHR43301">
    <property type="entry name" value="ARABINAN ENDO-1,5-ALPHA-L-ARABINOSIDASE"/>
    <property type="match status" value="1"/>
</dbReference>
<dbReference type="OrthoDB" id="9758923at2"/>
<proteinExistence type="predicted"/>
<keyword evidence="2" id="KW-1185">Reference proteome</keyword>
<evidence type="ECO:0000313" key="1">
    <source>
        <dbReference type="EMBL" id="OZG63551.1"/>
    </source>
</evidence>
<gene>
    <name evidence="1" type="ORF">BHAP_1834</name>
</gene>
<dbReference type="Gene3D" id="2.115.10.20">
    <property type="entry name" value="Glycosyl hydrolase domain, family 43"/>
    <property type="match status" value="1"/>
</dbReference>
<evidence type="ECO:0000313" key="2">
    <source>
        <dbReference type="Proteomes" id="UP000216074"/>
    </source>
</evidence>
<sequence>MTISTVEAADSTECGAGTIASPGVGDPVTAGLAPGALAGYCYVYFAAPDGRPENDQKVYFAFSRDGLHWNGPISDMTICSTISERAVRDPFLMRRSDRDGFVLIGTDLDFNAPWYAKPDGGIDFAATVRRGSTGICVWESPDLVHWSNERVVDVASCVGAGNAWAPRAIWDGSRGEYLVYWSSCTKADDYGRQRIWAAWTRDFTAFGEPFVLIERDHSVIDAALSVCGGRIVMYIKNEDEKYVYVETADDLLGPYSRLSNPTLERFPGGFEGPTSCVLPDGRILLMTDEYLPRWVGYRPFVSDDPLAEDSFRALGPQEFSLPAGANHGSIVALDARQWAMVNDGRWNRKG</sequence>
<dbReference type="SUPFAM" id="SSF75005">
    <property type="entry name" value="Arabinanase/levansucrase/invertase"/>
    <property type="match status" value="1"/>
</dbReference>
<organism evidence="1 2">
    <name type="scientific">Bifidobacterium hapali</name>
    <dbReference type="NCBI Taxonomy" id="1630172"/>
    <lineage>
        <taxon>Bacteria</taxon>
        <taxon>Bacillati</taxon>
        <taxon>Actinomycetota</taxon>
        <taxon>Actinomycetes</taxon>
        <taxon>Bifidobacteriales</taxon>
        <taxon>Bifidobacteriaceae</taxon>
        <taxon>Bifidobacterium</taxon>
    </lineage>
</organism>